<evidence type="ECO:0000256" key="7">
    <source>
        <dbReference type="RuleBase" id="RU362063"/>
    </source>
</evidence>
<dbReference type="Gene3D" id="3.90.1210.10">
    <property type="entry name" value="Antifreeze-like/N-acetylneuraminic acid synthase C-terminal domain"/>
    <property type="match status" value="1"/>
</dbReference>
<dbReference type="KEGG" id="mthd:A3224_11940"/>
<dbReference type="SMART" id="SM00858">
    <property type="entry name" value="SAF"/>
    <property type="match status" value="1"/>
</dbReference>
<evidence type="ECO:0000256" key="5">
    <source>
        <dbReference type="ARBA" id="ARBA00022764"/>
    </source>
</evidence>
<dbReference type="Pfam" id="PF13144">
    <property type="entry name" value="ChapFlgA"/>
    <property type="match status" value="1"/>
</dbReference>
<accession>A0A143HPI2</accession>
<feature type="domain" description="SAF" evidence="8">
    <location>
        <begin position="101"/>
        <end position="163"/>
    </location>
</feature>
<gene>
    <name evidence="9" type="ORF">A3224_11940</name>
</gene>
<dbReference type="GO" id="GO:0044780">
    <property type="term" value="P:bacterial-type flagellum assembly"/>
    <property type="evidence" value="ECO:0007669"/>
    <property type="project" value="InterPro"/>
</dbReference>
<dbReference type="InterPro" id="IPR041231">
    <property type="entry name" value="FlgA_N"/>
</dbReference>
<dbReference type="PANTHER" id="PTHR36307">
    <property type="entry name" value="FLAGELLA BASAL BODY P-RING FORMATION PROTEIN FLGA"/>
    <property type="match status" value="1"/>
</dbReference>
<dbReference type="CDD" id="cd11614">
    <property type="entry name" value="SAF_CpaB_FlgA_like"/>
    <property type="match status" value="1"/>
</dbReference>
<name>A0A143HPI2_MICTH</name>
<dbReference type="PANTHER" id="PTHR36307:SF1">
    <property type="entry name" value="FLAGELLA BASAL BODY P-RING FORMATION PROTEIN FLGA"/>
    <property type="match status" value="1"/>
</dbReference>
<dbReference type="GeneID" id="76608755"/>
<dbReference type="GO" id="GO:0042597">
    <property type="term" value="C:periplasmic space"/>
    <property type="evidence" value="ECO:0007669"/>
    <property type="project" value="UniProtKB-SubCell"/>
</dbReference>
<evidence type="ECO:0000259" key="8">
    <source>
        <dbReference type="SMART" id="SM00858"/>
    </source>
</evidence>
<comment type="similarity">
    <text evidence="2 7">Belongs to the FlgA family.</text>
</comment>
<comment type="function">
    <text evidence="6 7">Involved in the assembly process of the P-ring formation. It may associate with FlgF on the rod constituting a structure essential for the P-ring assembly or may act as a modulator protein for the P-ring assembly.</text>
</comment>
<reference evidence="10" key="1">
    <citation type="submission" date="2016-03" db="EMBL/GenBank/DDBJ databases">
        <authorList>
            <person name="Lee Y.-S."/>
            <person name="Choi Y.-L."/>
        </authorList>
    </citation>
    <scope>NUCLEOTIDE SEQUENCE [LARGE SCALE GENOMIC DNA]</scope>
    <source>
        <strain evidence="10">DAU221</strain>
    </source>
</reference>
<evidence type="ECO:0000313" key="10">
    <source>
        <dbReference type="Proteomes" id="UP000076077"/>
    </source>
</evidence>
<keyword evidence="10" id="KW-1185">Reference proteome</keyword>
<dbReference type="InterPro" id="IPR013974">
    <property type="entry name" value="SAF"/>
</dbReference>
<dbReference type="Pfam" id="PF17656">
    <property type="entry name" value="ChapFlgA_N"/>
    <property type="match status" value="1"/>
</dbReference>
<evidence type="ECO:0000256" key="2">
    <source>
        <dbReference type="ARBA" id="ARBA00010474"/>
    </source>
</evidence>
<dbReference type="Gene3D" id="2.30.30.760">
    <property type="match status" value="1"/>
</dbReference>
<organism evidence="9 10">
    <name type="scientific">Microbulbifer thermotolerans</name>
    <dbReference type="NCBI Taxonomy" id="252514"/>
    <lineage>
        <taxon>Bacteria</taxon>
        <taxon>Pseudomonadati</taxon>
        <taxon>Pseudomonadota</taxon>
        <taxon>Gammaproteobacteria</taxon>
        <taxon>Cellvibrionales</taxon>
        <taxon>Microbulbiferaceae</taxon>
        <taxon>Microbulbifer</taxon>
    </lineage>
</organism>
<keyword evidence="5 7" id="KW-0574">Periplasm</keyword>
<dbReference type="OrthoDB" id="6236246at2"/>
<comment type="subcellular location">
    <subcellularLocation>
        <location evidence="1 7">Periplasm</location>
    </subcellularLocation>
</comment>
<feature type="signal peptide" evidence="7">
    <location>
        <begin position="1"/>
        <end position="22"/>
    </location>
</feature>
<dbReference type="RefSeq" id="WP_067154905.1">
    <property type="nucleotide sequence ID" value="NZ_CP014864.1"/>
</dbReference>
<dbReference type="EMBL" id="CP014864">
    <property type="protein sequence ID" value="AMX03192.1"/>
    <property type="molecule type" value="Genomic_DNA"/>
</dbReference>
<dbReference type="STRING" id="252514.A3224_11940"/>
<sequence length="225" mass="24635">MNELRGPLIALLLFAQSLCAAATTDPATDAVRKFLSRQATQPGREVQIEVQPAPARLPHCENPRPFLPGKGQQLRGLVTVGVRCGADGRVRYLQAKISIIGDYWVSARRIEAGTRIDADMLRRTRGDLSNLPRGAVLEREQIVGQIASRPLNAGTVLQEQQLKPVPLVLRRQPVTVEARGQGFRIAREGIALEEGALGEKIRVRLADRRQIFAVVSGPGQAQVNF</sequence>
<evidence type="ECO:0000256" key="4">
    <source>
        <dbReference type="ARBA" id="ARBA00022729"/>
    </source>
</evidence>
<dbReference type="AlphaFoldDB" id="A0A143HPI2"/>
<evidence type="ECO:0000256" key="6">
    <source>
        <dbReference type="ARBA" id="ARBA00025643"/>
    </source>
</evidence>
<dbReference type="InterPro" id="IPR039246">
    <property type="entry name" value="Flagellar_FlgA"/>
</dbReference>
<evidence type="ECO:0000256" key="3">
    <source>
        <dbReference type="ARBA" id="ARBA00014754"/>
    </source>
</evidence>
<feature type="chain" id="PRO_5007357182" description="Flagella basal body P-ring formation protein FlgA" evidence="7">
    <location>
        <begin position="23"/>
        <end position="225"/>
    </location>
</feature>
<proteinExistence type="inferred from homology"/>
<keyword evidence="4 7" id="KW-0732">Signal</keyword>
<keyword evidence="7" id="KW-1005">Bacterial flagellum biogenesis</keyword>
<dbReference type="Proteomes" id="UP000076077">
    <property type="component" value="Chromosome"/>
</dbReference>
<dbReference type="NCBIfam" id="TIGR03170">
    <property type="entry name" value="flgA_cterm"/>
    <property type="match status" value="1"/>
</dbReference>
<evidence type="ECO:0000256" key="1">
    <source>
        <dbReference type="ARBA" id="ARBA00004418"/>
    </source>
</evidence>
<evidence type="ECO:0000313" key="9">
    <source>
        <dbReference type="EMBL" id="AMX03192.1"/>
    </source>
</evidence>
<protein>
    <recommendedName>
        <fullName evidence="3 7">Flagella basal body P-ring formation protein FlgA</fullName>
    </recommendedName>
</protein>
<dbReference type="InterPro" id="IPR017585">
    <property type="entry name" value="SAF_FlgA"/>
</dbReference>